<dbReference type="AlphaFoldDB" id="A0A4Y2AAI2"/>
<comment type="caution">
    <text evidence="2">The sequence shown here is derived from an EMBL/GenBank/DDBJ whole genome shotgun (WGS) entry which is preliminary data.</text>
</comment>
<organism evidence="2 3">
    <name type="scientific">Araneus ventricosus</name>
    <name type="common">Orbweaver spider</name>
    <name type="synonym">Epeira ventricosa</name>
    <dbReference type="NCBI Taxonomy" id="182803"/>
    <lineage>
        <taxon>Eukaryota</taxon>
        <taxon>Metazoa</taxon>
        <taxon>Ecdysozoa</taxon>
        <taxon>Arthropoda</taxon>
        <taxon>Chelicerata</taxon>
        <taxon>Arachnida</taxon>
        <taxon>Araneae</taxon>
        <taxon>Araneomorphae</taxon>
        <taxon>Entelegynae</taxon>
        <taxon>Araneoidea</taxon>
        <taxon>Araneidae</taxon>
        <taxon>Araneus</taxon>
    </lineage>
</organism>
<keyword evidence="3" id="KW-1185">Reference proteome</keyword>
<evidence type="ECO:0000313" key="3">
    <source>
        <dbReference type="Proteomes" id="UP000499080"/>
    </source>
</evidence>
<evidence type="ECO:0000313" key="2">
    <source>
        <dbReference type="EMBL" id="GBL76812.1"/>
    </source>
</evidence>
<dbReference type="EMBL" id="BGPR01000010">
    <property type="protein sequence ID" value="GBL76812.1"/>
    <property type="molecule type" value="Genomic_DNA"/>
</dbReference>
<proteinExistence type="predicted"/>
<protein>
    <submittedName>
        <fullName evidence="2">Uncharacterized protein</fullName>
    </submittedName>
</protein>
<evidence type="ECO:0000256" key="1">
    <source>
        <dbReference type="SAM" id="MobiDB-lite"/>
    </source>
</evidence>
<feature type="region of interest" description="Disordered" evidence="1">
    <location>
        <begin position="1"/>
        <end position="29"/>
    </location>
</feature>
<gene>
    <name evidence="2" type="ORF">AVEN_53474_1</name>
</gene>
<dbReference type="Proteomes" id="UP000499080">
    <property type="component" value="Unassembled WGS sequence"/>
</dbReference>
<feature type="region of interest" description="Disordered" evidence="1">
    <location>
        <begin position="152"/>
        <end position="179"/>
    </location>
</feature>
<sequence length="179" mass="19913">MRAQGHSGPDNKMSVLGPVNDKSSVAELNPSHSSYSGTWYTLNPSTSLVVELNPSHSLCSRTWYTLNPSTIQSLVPTEGRGPKEKKKEHYVEFFRSDTRKDTNTKKKRMALHVKSEWRRALLPPTCAAEALAPSIPFYNTIWVSGSKAPGIDSGHAHAPHCPSNRRPPLTKEWTSYNTV</sequence>
<accession>A0A4Y2AAI2</accession>
<name>A0A4Y2AAI2_ARAVE</name>
<reference evidence="2 3" key="1">
    <citation type="journal article" date="2019" name="Sci. Rep.">
        <title>Orb-weaving spider Araneus ventricosus genome elucidates the spidroin gene catalogue.</title>
        <authorList>
            <person name="Kono N."/>
            <person name="Nakamura H."/>
            <person name="Ohtoshi R."/>
            <person name="Moran D.A.P."/>
            <person name="Shinohara A."/>
            <person name="Yoshida Y."/>
            <person name="Fujiwara M."/>
            <person name="Mori M."/>
            <person name="Tomita M."/>
            <person name="Arakawa K."/>
        </authorList>
    </citation>
    <scope>NUCLEOTIDE SEQUENCE [LARGE SCALE GENOMIC DNA]</scope>
</reference>